<dbReference type="PROSITE" id="PS51194">
    <property type="entry name" value="HELICASE_CTER"/>
    <property type="match status" value="1"/>
</dbReference>
<dbReference type="GO" id="GO:0003723">
    <property type="term" value="F:RNA binding"/>
    <property type="evidence" value="ECO:0007669"/>
    <property type="project" value="UniProtKB-KW"/>
</dbReference>
<gene>
    <name evidence="9" type="ORF">PPENT_87.1.T0320283</name>
</gene>
<dbReference type="FunFam" id="3.40.50.300:FF:000031">
    <property type="entry name" value="Eukaryotic initiation factor 4A-III"/>
    <property type="match status" value="1"/>
</dbReference>
<dbReference type="OrthoDB" id="300216at2759"/>
<keyword evidence="6" id="KW-0694">RNA-binding</keyword>
<dbReference type="GO" id="GO:0005524">
    <property type="term" value="F:ATP binding"/>
    <property type="evidence" value="ECO:0007669"/>
    <property type="project" value="UniProtKB-KW"/>
</dbReference>
<proteinExistence type="predicted"/>
<evidence type="ECO:0000256" key="3">
    <source>
        <dbReference type="ARBA" id="ARBA00022801"/>
    </source>
</evidence>
<sequence>MVLKIQDFCQKKTLTRLLTINNPLNQNRIKIIMTAILQLYYQFVSFCSSVFVEQSQKLALALFSATFPQEIIELSKQFLREGTAKILVKKEQLTLEGIRQFYIAIQQEDQKFKVLVELYKNLTVSQSILFCNSKKTVDDLYDKLTTEGFTVSKIHSQMEQKEREQVMQEFKKGAARILVSTDLMGRGIDVQQLSLVINYEFPRLKEQYIHRVGRAGRYGRKGVAINMVAQQEANLLLEVEKYYNTKIDEMPKDLAEVEKELS</sequence>
<dbReference type="CDD" id="cd18787">
    <property type="entry name" value="SF2_C_DEAD"/>
    <property type="match status" value="1"/>
</dbReference>
<comment type="catalytic activity">
    <reaction evidence="7">
        <text>ATP + H2O = ADP + phosphate + H(+)</text>
        <dbReference type="Rhea" id="RHEA:13065"/>
        <dbReference type="ChEBI" id="CHEBI:15377"/>
        <dbReference type="ChEBI" id="CHEBI:15378"/>
        <dbReference type="ChEBI" id="CHEBI:30616"/>
        <dbReference type="ChEBI" id="CHEBI:43474"/>
        <dbReference type="ChEBI" id="CHEBI:456216"/>
        <dbReference type="EC" id="3.6.4.13"/>
    </reaction>
</comment>
<accession>A0A8S1U199</accession>
<reference evidence="9" key="1">
    <citation type="submission" date="2021-01" db="EMBL/GenBank/DDBJ databases">
        <authorList>
            <consortium name="Genoscope - CEA"/>
            <person name="William W."/>
        </authorList>
    </citation>
    <scope>NUCLEOTIDE SEQUENCE</scope>
</reference>
<dbReference type="GO" id="GO:0003724">
    <property type="term" value="F:RNA helicase activity"/>
    <property type="evidence" value="ECO:0007669"/>
    <property type="project" value="UniProtKB-EC"/>
</dbReference>
<dbReference type="AlphaFoldDB" id="A0A8S1U199"/>
<evidence type="ECO:0000256" key="5">
    <source>
        <dbReference type="ARBA" id="ARBA00022840"/>
    </source>
</evidence>
<comment type="caution">
    <text evidence="9">The sequence shown here is derived from an EMBL/GenBank/DDBJ whole genome shotgun (WGS) entry which is preliminary data.</text>
</comment>
<keyword evidence="2" id="KW-0547">Nucleotide-binding</keyword>
<keyword evidence="5" id="KW-0067">ATP-binding</keyword>
<protein>
    <recommendedName>
        <fullName evidence="1">RNA helicase</fullName>
        <ecNumber evidence="1">3.6.4.13</ecNumber>
    </recommendedName>
</protein>
<dbReference type="EMBL" id="CAJJDO010000032">
    <property type="protein sequence ID" value="CAD8159035.1"/>
    <property type="molecule type" value="Genomic_DNA"/>
</dbReference>
<keyword evidence="4" id="KW-0347">Helicase</keyword>
<feature type="domain" description="Helicase C-terminal" evidence="8">
    <location>
        <begin position="97"/>
        <end position="258"/>
    </location>
</feature>
<dbReference type="Proteomes" id="UP000689195">
    <property type="component" value="Unassembled WGS sequence"/>
</dbReference>
<dbReference type="Pfam" id="PF00271">
    <property type="entry name" value="Helicase_C"/>
    <property type="match status" value="1"/>
</dbReference>
<keyword evidence="10" id="KW-1185">Reference proteome</keyword>
<evidence type="ECO:0000313" key="10">
    <source>
        <dbReference type="Proteomes" id="UP000689195"/>
    </source>
</evidence>
<dbReference type="PANTHER" id="PTHR47958">
    <property type="entry name" value="ATP-DEPENDENT RNA HELICASE DBP3"/>
    <property type="match status" value="1"/>
</dbReference>
<keyword evidence="3" id="KW-0378">Hydrolase</keyword>
<evidence type="ECO:0000256" key="6">
    <source>
        <dbReference type="ARBA" id="ARBA00022884"/>
    </source>
</evidence>
<evidence type="ECO:0000256" key="7">
    <source>
        <dbReference type="ARBA" id="ARBA00047984"/>
    </source>
</evidence>
<organism evidence="9 10">
    <name type="scientific">Paramecium pentaurelia</name>
    <dbReference type="NCBI Taxonomy" id="43138"/>
    <lineage>
        <taxon>Eukaryota</taxon>
        <taxon>Sar</taxon>
        <taxon>Alveolata</taxon>
        <taxon>Ciliophora</taxon>
        <taxon>Intramacronucleata</taxon>
        <taxon>Oligohymenophorea</taxon>
        <taxon>Peniculida</taxon>
        <taxon>Parameciidae</taxon>
        <taxon>Paramecium</taxon>
    </lineage>
</organism>
<evidence type="ECO:0000259" key="8">
    <source>
        <dbReference type="PROSITE" id="PS51194"/>
    </source>
</evidence>
<evidence type="ECO:0000313" key="9">
    <source>
        <dbReference type="EMBL" id="CAD8159035.1"/>
    </source>
</evidence>
<dbReference type="SMART" id="SM00490">
    <property type="entry name" value="HELICc"/>
    <property type="match status" value="1"/>
</dbReference>
<dbReference type="InterPro" id="IPR001650">
    <property type="entry name" value="Helicase_C-like"/>
</dbReference>
<dbReference type="EC" id="3.6.4.13" evidence="1"/>
<evidence type="ECO:0000256" key="2">
    <source>
        <dbReference type="ARBA" id="ARBA00022741"/>
    </source>
</evidence>
<evidence type="ECO:0000256" key="4">
    <source>
        <dbReference type="ARBA" id="ARBA00022806"/>
    </source>
</evidence>
<name>A0A8S1U199_9CILI</name>
<dbReference type="GO" id="GO:0016787">
    <property type="term" value="F:hydrolase activity"/>
    <property type="evidence" value="ECO:0007669"/>
    <property type="project" value="UniProtKB-KW"/>
</dbReference>
<evidence type="ECO:0000256" key="1">
    <source>
        <dbReference type="ARBA" id="ARBA00012552"/>
    </source>
</evidence>